<sequence>MTALARRLSFFANTDPYSIGQFKEENIISHILEMLKNAWQLSFRHVMREANRCADFIAHMGFSLHDEVAILESPPNDLAPLLIQDINGYYCNRDVFARLLGFVPSGYPAKSKATSTHYVIKTCT</sequence>
<protein>
    <recommendedName>
        <fullName evidence="1">RNase H type-1 domain-containing protein</fullName>
    </recommendedName>
</protein>
<name>A0AAD8IT69_9APIA</name>
<gene>
    <name evidence="2" type="ORF">POM88_018837</name>
</gene>
<dbReference type="Pfam" id="PF13456">
    <property type="entry name" value="RVT_3"/>
    <property type="match status" value="1"/>
</dbReference>
<comment type="caution">
    <text evidence="2">The sequence shown here is derived from an EMBL/GenBank/DDBJ whole genome shotgun (WGS) entry which is preliminary data.</text>
</comment>
<dbReference type="EMBL" id="JAUIZM010000004">
    <property type="protein sequence ID" value="KAK1390659.1"/>
    <property type="molecule type" value="Genomic_DNA"/>
</dbReference>
<proteinExistence type="predicted"/>
<dbReference type="GO" id="GO:0003676">
    <property type="term" value="F:nucleic acid binding"/>
    <property type="evidence" value="ECO:0007669"/>
    <property type="project" value="InterPro"/>
</dbReference>
<dbReference type="Proteomes" id="UP001237642">
    <property type="component" value="Unassembled WGS sequence"/>
</dbReference>
<keyword evidence="3" id="KW-1185">Reference proteome</keyword>
<evidence type="ECO:0000259" key="1">
    <source>
        <dbReference type="Pfam" id="PF13456"/>
    </source>
</evidence>
<evidence type="ECO:0000313" key="3">
    <source>
        <dbReference type="Proteomes" id="UP001237642"/>
    </source>
</evidence>
<dbReference type="InterPro" id="IPR002156">
    <property type="entry name" value="RNaseH_domain"/>
</dbReference>
<reference evidence="2" key="2">
    <citation type="submission" date="2023-05" db="EMBL/GenBank/DDBJ databases">
        <authorList>
            <person name="Schelkunov M.I."/>
        </authorList>
    </citation>
    <scope>NUCLEOTIDE SEQUENCE</scope>
    <source>
        <strain evidence="2">Hsosn_3</strain>
        <tissue evidence="2">Leaf</tissue>
    </source>
</reference>
<dbReference type="GO" id="GO:0004523">
    <property type="term" value="F:RNA-DNA hybrid ribonuclease activity"/>
    <property type="evidence" value="ECO:0007669"/>
    <property type="project" value="InterPro"/>
</dbReference>
<dbReference type="AlphaFoldDB" id="A0AAD8IT69"/>
<feature type="domain" description="RNase H type-1" evidence="1">
    <location>
        <begin position="21"/>
        <end position="60"/>
    </location>
</feature>
<dbReference type="PANTHER" id="PTHR34023:SF4">
    <property type="entry name" value="RNASE H TYPE-1 DOMAIN-CONTAINING PROTEIN"/>
    <property type="match status" value="1"/>
</dbReference>
<evidence type="ECO:0000313" key="2">
    <source>
        <dbReference type="EMBL" id="KAK1390659.1"/>
    </source>
</evidence>
<reference evidence="2" key="1">
    <citation type="submission" date="2023-02" db="EMBL/GenBank/DDBJ databases">
        <title>Genome of toxic invasive species Heracleum sosnowskyi carries increased number of genes despite the absence of recent whole-genome duplications.</title>
        <authorList>
            <person name="Schelkunov M."/>
            <person name="Shtratnikova V."/>
            <person name="Makarenko M."/>
            <person name="Klepikova A."/>
            <person name="Omelchenko D."/>
            <person name="Novikova G."/>
            <person name="Obukhova E."/>
            <person name="Bogdanov V."/>
            <person name="Penin A."/>
            <person name="Logacheva M."/>
        </authorList>
    </citation>
    <scope>NUCLEOTIDE SEQUENCE</scope>
    <source>
        <strain evidence="2">Hsosn_3</strain>
        <tissue evidence="2">Leaf</tissue>
    </source>
</reference>
<organism evidence="2 3">
    <name type="scientific">Heracleum sosnowskyi</name>
    <dbReference type="NCBI Taxonomy" id="360622"/>
    <lineage>
        <taxon>Eukaryota</taxon>
        <taxon>Viridiplantae</taxon>
        <taxon>Streptophyta</taxon>
        <taxon>Embryophyta</taxon>
        <taxon>Tracheophyta</taxon>
        <taxon>Spermatophyta</taxon>
        <taxon>Magnoliopsida</taxon>
        <taxon>eudicotyledons</taxon>
        <taxon>Gunneridae</taxon>
        <taxon>Pentapetalae</taxon>
        <taxon>asterids</taxon>
        <taxon>campanulids</taxon>
        <taxon>Apiales</taxon>
        <taxon>Apiaceae</taxon>
        <taxon>Apioideae</taxon>
        <taxon>apioid superclade</taxon>
        <taxon>Tordylieae</taxon>
        <taxon>Tordyliinae</taxon>
        <taxon>Heracleum</taxon>
    </lineage>
</organism>
<dbReference type="PANTHER" id="PTHR34023">
    <property type="entry name" value="RNASE H DOMAIN-CONTAINING PROTEIN"/>
    <property type="match status" value="1"/>
</dbReference>
<accession>A0AAD8IT69</accession>